<evidence type="ECO:0000256" key="4">
    <source>
        <dbReference type="ARBA" id="ARBA00023002"/>
    </source>
</evidence>
<dbReference type="PATRIC" id="fig|1304275.5.peg.2475"/>
<dbReference type="Pfam" id="PF00081">
    <property type="entry name" value="Sod_Fe_N"/>
    <property type="match status" value="1"/>
</dbReference>
<dbReference type="InterPro" id="IPR019831">
    <property type="entry name" value="Mn/Fe_SOD_N"/>
</dbReference>
<dbReference type="Gene3D" id="1.10.287.990">
    <property type="entry name" value="Fe,Mn superoxide dismutase (SOD) domain"/>
    <property type="match status" value="1"/>
</dbReference>
<dbReference type="SUPFAM" id="SSF46609">
    <property type="entry name" value="Fe,Mn superoxide dismutase (SOD), N-terminal domain"/>
    <property type="match status" value="1"/>
</dbReference>
<evidence type="ECO:0000313" key="10">
    <source>
        <dbReference type="Proteomes" id="UP000028302"/>
    </source>
</evidence>
<dbReference type="RefSeq" id="WP_037338560.1">
    <property type="nucleotide sequence ID" value="NZ_APNK01000019.1"/>
</dbReference>
<evidence type="ECO:0000256" key="5">
    <source>
        <dbReference type="PIRSR" id="PIRSR000349-1"/>
    </source>
</evidence>
<dbReference type="PRINTS" id="PR01703">
    <property type="entry name" value="MNSODISMTASE"/>
</dbReference>
<evidence type="ECO:0000259" key="8">
    <source>
        <dbReference type="Pfam" id="PF02777"/>
    </source>
</evidence>
<dbReference type="GO" id="GO:0005737">
    <property type="term" value="C:cytoplasm"/>
    <property type="evidence" value="ECO:0007669"/>
    <property type="project" value="TreeGrafter"/>
</dbReference>
<dbReference type="PANTHER" id="PTHR43595:SF2">
    <property type="entry name" value="SMALL RIBOSOMAL SUBUNIT PROTEIN MS42"/>
    <property type="match status" value="1"/>
</dbReference>
<dbReference type="InterPro" id="IPR036324">
    <property type="entry name" value="Mn/Fe_SOD_N_sf"/>
</dbReference>
<dbReference type="Proteomes" id="UP000028302">
    <property type="component" value="Unassembled WGS sequence"/>
</dbReference>
<evidence type="ECO:0000256" key="2">
    <source>
        <dbReference type="ARBA" id="ARBA00012682"/>
    </source>
</evidence>
<comment type="function">
    <text evidence="6">Destroys radicals which are normally produced within the cells and which are toxic to biological systems.</text>
</comment>
<protein>
    <recommendedName>
        <fullName evidence="2 6">Superoxide dismutase</fullName>
        <ecNumber evidence="2 6">1.15.1.1</ecNumber>
    </recommendedName>
</protein>
<dbReference type="InterPro" id="IPR001189">
    <property type="entry name" value="Mn/Fe_SOD"/>
</dbReference>
<feature type="binding site" evidence="5">
    <location>
        <position position="27"/>
    </location>
    <ligand>
        <name>Mn(2+)</name>
        <dbReference type="ChEBI" id="CHEBI:29035"/>
    </ligand>
</feature>
<organism evidence="9 10">
    <name type="scientific">Salinisphaera hydrothermalis (strain C41B8)</name>
    <dbReference type="NCBI Taxonomy" id="1304275"/>
    <lineage>
        <taxon>Bacteria</taxon>
        <taxon>Pseudomonadati</taxon>
        <taxon>Pseudomonadota</taxon>
        <taxon>Gammaproteobacteria</taxon>
        <taxon>Salinisphaerales</taxon>
        <taxon>Salinisphaeraceae</taxon>
        <taxon>Salinisphaera</taxon>
    </lineage>
</organism>
<dbReference type="InterPro" id="IPR036314">
    <property type="entry name" value="SOD_C_sf"/>
</dbReference>
<dbReference type="eggNOG" id="COG0605">
    <property type="taxonomic scope" value="Bacteria"/>
</dbReference>
<dbReference type="PIRSF" id="PIRSF000349">
    <property type="entry name" value="SODismutase"/>
    <property type="match status" value="1"/>
</dbReference>
<accession>A0A084IJQ6</accession>
<keyword evidence="10" id="KW-1185">Reference proteome</keyword>
<dbReference type="OrthoDB" id="9803125at2"/>
<dbReference type="PANTHER" id="PTHR43595">
    <property type="entry name" value="37S RIBOSOMAL PROTEIN S26, MITOCHONDRIAL"/>
    <property type="match status" value="1"/>
</dbReference>
<reference evidence="9 10" key="1">
    <citation type="submission" date="2013-03" db="EMBL/GenBank/DDBJ databases">
        <title>Salinisphaera hydrothermalis C41B8 Genome Sequencing.</title>
        <authorList>
            <person name="Li C."/>
            <person name="Lai Q."/>
            <person name="Shao Z."/>
        </authorList>
    </citation>
    <scope>NUCLEOTIDE SEQUENCE [LARGE SCALE GENOMIC DNA]</scope>
    <source>
        <strain evidence="9 10">C41B8</strain>
    </source>
</reference>
<dbReference type="EMBL" id="APNK01000019">
    <property type="protein sequence ID" value="KEZ76940.1"/>
    <property type="molecule type" value="Genomic_DNA"/>
</dbReference>
<dbReference type="GO" id="GO:0046914">
    <property type="term" value="F:transition metal ion binding"/>
    <property type="evidence" value="ECO:0007669"/>
    <property type="project" value="UniProtKB-ARBA"/>
</dbReference>
<dbReference type="EC" id="1.15.1.1" evidence="2 6"/>
<proteinExistence type="inferred from homology"/>
<dbReference type="FunFam" id="3.55.40.20:FF:000001">
    <property type="entry name" value="Superoxide dismutase"/>
    <property type="match status" value="1"/>
</dbReference>
<feature type="binding site" evidence="5">
    <location>
        <position position="164"/>
    </location>
    <ligand>
        <name>Mn(2+)</name>
        <dbReference type="ChEBI" id="CHEBI:29035"/>
    </ligand>
</feature>
<name>A0A084IJQ6_SALHC</name>
<feature type="domain" description="Manganese/iron superoxide dismutase N-terminal" evidence="7">
    <location>
        <begin position="3"/>
        <end position="85"/>
    </location>
</feature>
<dbReference type="Pfam" id="PF02777">
    <property type="entry name" value="Sod_Fe_C"/>
    <property type="match status" value="1"/>
</dbReference>
<gene>
    <name evidence="9" type="ORF">C41B8_12130</name>
</gene>
<evidence type="ECO:0000256" key="6">
    <source>
        <dbReference type="RuleBase" id="RU000414"/>
    </source>
</evidence>
<keyword evidence="4 6" id="KW-0560">Oxidoreductase</keyword>
<dbReference type="STRING" id="1304275.C41B8_12130"/>
<sequence length="202" mass="22550">MAFELPDLPYDYDALEPYIDGRTMEIHHQKHHNAYLTKFQKAIEDTPLADQDLETILSKAGQHGAAVRNQGGGYLNHIIFWETMSPNGGGKPTGKLAEAIDKSFGSFDDFKEKFTGEATGLFGSGFVWLVPAGGDQLKIVPTPNQDNPVMDVVAESGKPIMGLDVWEHAFYLKYQNRKPEYVEAWWNVVNWDGIAKKFDAAS</sequence>
<comment type="catalytic activity">
    <reaction evidence="6">
        <text>2 superoxide + 2 H(+) = H2O2 + O2</text>
        <dbReference type="Rhea" id="RHEA:20696"/>
        <dbReference type="ChEBI" id="CHEBI:15378"/>
        <dbReference type="ChEBI" id="CHEBI:15379"/>
        <dbReference type="ChEBI" id="CHEBI:16240"/>
        <dbReference type="ChEBI" id="CHEBI:18421"/>
        <dbReference type="EC" id="1.15.1.1"/>
    </reaction>
</comment>
<dbReference type="GO" id="GO:0004784">
    <property type="term" value="F:superoxide dismutase activity"/>
    <property type="evidence" value="ECO:0007669"/>
    <property type="project" value="UniProtKB-EC"/>
</dbReference>
<evidence type="ECO:0000313" key="9">
    <source>
        <dbReference type="EMBL" id="KEZ76940.1"/>
    </source>
</evidence>
<feature type="domain" description="Manganese/iron superoxide dismutase C-terminal" evidence="8">
    <location>
        <begin position="92"/>
        <end position="196"/>
    </location>
</feature>
<dbReference type="AlphaFoldDB" id="A0A084IJQ6"/>
<dbReference type="InterPro" id="IPR019833">
    <property type="entry name" value="Mn/Fe_SOD_BS"/>
</dbReference>
<dbReference type="InterPro" id="IPR019832">
    <property type="entry name" value="Mn/Fe_SOD_C"/>
</dbReference>
<keyword evidence="3 5" id="KW-0479">Metal-binding</keyword>
<feature type="binding site" evidence="5">
    <location>
        <position position="77"/>
    </location>
    <ligand>
        <name>Mn(2+)</name>
        <dbReference type="ChEBI" id="CHEBI:29035"/>
    </ligand>
</feature>
<comment type="similarity">
    <text evidence="1 6">Belongs to the iron/manganese superoxide dismutase family.</text>
</comment>
<dbReference type="SUPFAM" id="SSF54719">
    <property type="entry name" value="Fe,Mn superoxide dismutase (SOD), C-terminal domain"/>
    <property type="match status" value="1"/>
</dbReference>
<evidence type="ECO:0000256" key="1">
    <source>
        <dbReference type="ARBA" id="ARBA00008714"/>
    </source>
</evidence>
<evidence type="ECO:0000256" key="3">
    <source>
        <dbReference type="ARBA" id="ARBA00022723"/>
    </source>
</evidence>
<feature type="binding site" evidence="5">
    <location>
        <position position="168"/>
    </location>
    <ligand>
        <name>Mn(2+)</name>
        <dbReference type="ChEBI" id="CHEBI:29035"/>
    </ligand>
</feature>
<dbReference type="Gene3D" id="3.55.40.20">
    <property type="entry name" value="Iron/manganese superoxide dismutase, C-terminal domain"/>
    <property type="match status" value="1"/>
</dbReference>
<evidence type="ECO:0000259" key="7">
    <source>
        <dbReference type="Pfam" id="PF00081"/>
    </source>
</evidence>
<comment type="caution">
    <text evidence="9">The sequence shown here is derived from an EMBL/GenBank/DDBJ whole genome shotgun (WGS) entry which is preliminary data.</text>
</comment>
<dbReference type="PROSITE" id="PS00088">
    <property type="entry name" value="SOD_MN"/>
    <property type="match status" value="1"/>
</dbReference>